<name>A0AAN6VHH1_9PEZI</name>
<evidence type="ECO:0000313" key="1">
    <source>
        <dbReference type="EMBL" id="KAK4151390.1"/>
    </source>
</evidence>
<evidence type="ECO:0000313" key="2">
    <source>
        <dbReference type="Proteomes" id="UP001302745"/>
    </source>
</evidence>
<gene>
    <name evidence="1" type="ORF">C8A00DRAFT_17199</name>
</gene>
<organism evidence="1 2">
    <name type="scientific">Chaetomidium leptoderma</name>
    <dbReference type="NCBI Taxonomy" id="669021"/>
    <lineage>
        <taxon>Eukaryota</taxon>
        <taxon>Fungi</taxon>
        <taxon>Dikarya</taxon>
        <taxon>Ascomycota</taxon>
        <taxon>Pezizomycotina</taxon>
        <taxon>Sordariomycetes</taxon>
        <taxon>Sordariomycetidae</taxon>
        <taxon>Sordariales</taxon>
        <taxon>Chaetomiaceae</taxon>
        <taxon>Chaetomidium</taxon>
    </lineage>
</organism>
<dbReference type="PANTHER" id="PTHR35392:SF3">
    <property type="entry name" value="ZN(2)-C6 FUNGAL-TYPE DOMAIN-CONTAINING PROTEIN"/>
    <property type="match status" value="1"/>
</dbReference>
<dbReference type="PANTHER" id="PTHR35392">
    <property type="entry name" value="ZN(II)2CYS6 TRANSCRIPTION FACTOR (EUROFUNG)-RELATED-RELATED"/>
    <property type="match status" value="1"/>
</dbReference>
<sequence>MLPFEDGTAVFESPRQVHLTQCFNRTSFCVTVSRFEPGPHYPTTYTWIEADGVKRKYAMPPYYISDMAEASRNMRHFARTANSETTRVFLADSNPIVKKTFKEAERYCTASKATQSNLVAAAIMLWSTTKMVWKRWLVCGTDTLGMRTMEHDMPIYLRNPFMDSALVTPVMQVQLETMLVRDVLVPLKDKLLRLLKEKILAKKKEDWYEIYLVSFIILHNTEWEVGRIAYFTRRLGLNPAPQSNRESSLSQAYYHACKTVLAYFHFASGGAAPLSLDWVSSGQNNFAMTEPQIAYLRDIKDELVYQDTQLRHLKNVPMYADMYWCHQMLFPGWKADMPHLGAFLEVTEKDYLAPLVQSAVILTP</sequence>
<reference evidence="1" key="1">
    <citation type="journal article" date="2023" name="Mol. Phylogenet. Evol.">
        <title>Genome-scale phylogeny and comparative genomics of the fungal order Sordariales.</title>
        <authorList>
            <person name="Hensen N."/>
            <person name="Bonometti L."/>
            <person name="Westerberg I."/>
            <person name="Brannstrom I.O."/>
            <person name="Guillou S."/>
            <person name="Cros-Aarteil S."/>
            <person name="Calhoun S."/>
            <person name="Haridas S."/>
            <person name="Kuo A."/>
            <person name="Mondo S."/>
            <person name="Pangilinan J."/>
            <person name="Riley R."/>
            <person name="LaButti K."/>
            <person name="Andreopoulos B."/>
            <person name="Lipzen A."/>
            <person name="Chen C."/>
            <person name="Yan M."/>
            <person name="Daum C."/>
            <person name="Ng V."/>
            <person name="Clum A."/>
            <person name="Steindorff A."/>
            <person name="Ohm R.A."/>
            <person name="Martin F."/>
            <person name="Silar P."/>
            <person name="Natvig D.O."/>
            <person name="Lalanne C."/>
            <person name="Gautier V."/>
            <person name="Ament-Velasquez S.L."/>
            <person name="Kruys A."/>
            <person name="Hutchinson M.I."/>
            <person name="Powell A.J."/>
            <person name="Barry K."/>
            <person name="Miller A.N."/>
            <person name="Grigoriev I.V."/>
            <person name="Debuchy R."/>
            <person name="Gladieux P."/>
            <person name="Hiltunen Thoren M."/>
            <person name="Johannesson H."/>
        </authorList>
    </citation>
    <scope>NUCLEOTIDE SEQUENCE</scope>
    <source>
        <strain evidence="1">CBS 538.74</strain>
    </source>
</reference>
<dbReference type="InterPro" id="IPR052973">
    <property type="entry name" value="Fungal_sec-metab_reg_TF"/>
</dbReference>
<dbReference type="EMBL" id="MU857018">
    <property type="protein sequence ID" value="KAK4151390.1"/>
    <property type="molecule type" value="Genomic_DNA"/>
</dbReference>
<reference evidence="1" key="2">
    <citation type="submission" date="2023-05" db="EMBL/GenBank/DDBJ databases">
        <authorList>
            <consortium name="Lawrence Berkeley National Laboratory"/>
            <person name="Steindorff A."/>
            <person name="Hensen N."/>
            <person name="Bonometti L."/>
            <person name="Westerberg I."/>
            <person name="Brannstrom I.O."/>
            <person name="Guillou S."/>
            <person name="Cros-Aarteil S."/>
            <person name="Calhoun S."/>
            <person name="Haridas S."/>
            <person name="Kuo A."/>
            <person name="Mondo S."/>
            <person name="Pangilinan J."/>
            <person name="Riley R."/>
            <person name="Labutti K."/>
            <person name="Andreopoulos B."/>
            <person name="Lipzen A."/>
            <person name="Chen C."/>
            <person name="Yanf M."/>
            <person name="Daum C."/>
            <person name="Ng V."/>
            <person name="Clum A."/>
            <person name="Ohm R."/>
            <person name="Martin F."/>
            <person name="Silar P."/>
            <person name="Natvig D."/>
            <person name="Lalanne C."/>
            <person name="Gautier V."/>
            <person name="Ament-Velasquez S.L."/>
            <person name="Kruys A."/>
            <person name="Hutchinson M.I."/>
            <person name="Powell A.J."/>
            <person name="Barry K."/>
            <person name="Miller A.N."/>
            <person name="Grigoriev I.V."/>
            <person name="Debuchy R."/>
            <person name="Gladieux P."/>
            <person name="Thoren M.H."/>
            <person name="Johannesson H."/>
        </authorList>
    </citation>
    <scope>NUCLEOTIDE SEQUENCE</scope>
    <source>
        <strain evidence="1">CBS 538.74</strain>
    </source>
</reference>
<proteinExistence type="predicted"/>
<dbReference type="Proteomes" id="UP001302745">
    <property type="component" value="Unassembled WGS sequence"/>
</dbReference>
<comment type="caution">
    <text evidence="1">The sequence shown here is derived from an EMBL/GenBank/DDBJ whole genome shotgun (WGS) entry which is preliminary data.</text>
</comment>
<accession>A0AAN6VHH1</accession>
<keyword evidence="2" id="KW-1185">Reference proteome</keyword>
<dbReference type="AlphaFoldDB" id="A0AAN6VHH1"/>
<protein>
    <submittedName>
        <fullName evidence="1">Uncharacterized protein</fullName>
    </submittedName>
</protein>